<gene>
    <name evidence="1" type="ORF">M5I08_12905</name>
</gene>
<dbReference type="Proteomes" id="UP001056610">
    <property type="component" value="Chromosome"/>
</dbReference>
<sequence>MTAVLYDEVVTATPARRLRAVPAPAPTPVPKPASRWPEHRLVGGDPLVMGAARLLCVPLRQLYAALWRVGVLEVGA</sequence>
<accession>A0ABY4QFQ0</accession>
<name>A0ABY4QFQ0_9MYCO</name>
<evidence type="ECO:0000313" key="2">
    <source>
        <dbReference type="Proteomes" id="UP001056610"/>
    </source>
</evidence>
<dbReference type="NCBIfam" id="NF040653">
    <property type="entry name" value="Rv1535_dom"/>
    <property type="match status" value="1"/>
</dbReference>
<dbReference type="NCBIfam" id="NF040652">
    <property type="entry name" value="Mbox_reg_Rv1535"/>
    <property type="match status" value="1"/>
</dbReference>
<dbReference type="RefSeq" id="WP_219068871.1">
    <property type="nucleotide sequence ID" value="NZ_CAJUXY010000044.1"/>
</dbReference>
<proteinExistence type="predicted"/>
<dbReference type="EMBL" id="CP097320">
    <property type="protein sequence ID" value="UQX09341.1"/>
    <property type="molecule type" value="Genomic_DNA"/>
</dbReference>
<organism evidence="1 2">
    <name type="scientific">Candidatus Mycobacterium methanotrophicum</name>
    <dbReference type="NCBI Taxonomy" id="2943498"/>
    <lineage>
        <taxon>Bacteria</taxon>
        <taxon>Bacillati</taxon>
        <taxon>Actinomycetota</taxon>
        <taxon>Actinomycetes</taxon>
        <taxon>Mycobacteriales</taxon>
        <taxon>Mycobacteriaceae</taxon>
        <taxon>Mycobacterium</taxon>
    </lineage>
</organism>
<protein>
    <submittedName>
        <fullName evidence="1">Rv1535 family protein</fullName>
    </submittedName>
</protein>
<keyword evidence="2" id="KW-1185">Reference proteome</keyword>
<evidence type="ECO:0000313" key="1">
    <source>
        <dbReference type="EMBL" id="UQX09341.1"/>
    </source>
</evidence>
<reference evidence="1" key="1">
    <citation type="submission" date="2022-05" db="EMBL/GenBank/DDBJ databases">
        <title>A methanotrophic Mycobacterium dominates a cave microbial ecosystem.</title>
        <authorList>
            <person name="Van Spanning R.J.M."/>
            <person name="Guan Q."/>
            <person name="Melkonian C."/>
            <person name="Gallant J."/>
            <person name="Polerecky L."/>
            <person name="Flot J.-F."/>
            <person name="Brandt B.W."/>
            <person name="Braster M."/>
            <person name="Iturbe Espinoza P."/>
            <person name="Aerts J."/>
            <person name="Meima-Franke M."/>
            <person name="Piersma S.R."/>
            <person name="Bunduc C."/>
            <person name="Ummels R."/>
            <person name="Pain A."/>
            <person name="Fleming E.J."/>
            <person name="van der Wel N."/>
            <person name="Gherman V.D."/>
            <person name="Sarbu S.M."/>
            <person name="Bodelier P.L.E."/>
            <person name="Bitter W."/>
        </authorList>
    </citation>
    <scope>NUCLEOTIDE SEQUENCE</scope>
    <source>
        <strain evidence="1">Sulfur Cave</strain>
    </source>
</reference>